<sequence length="423" mass="47095">MNQVLQPKKTRNYAVDFWRVFATLAVCWGHFGSVGFRFAGGSHYPASTLFTNGPVLGVFLIFTGYFLMKSFQSKKAKGMNSDKSARVQAIEYLKSRYIGLWPALFTGVAFGFVISITGELTGLWHGKLLTVGEHFNGITDIFAALNVSILQFLGLDATGLLSDTGFAYSWNSPLWYISAIFVGGYFLYYCLAKNEDFTRGFIIPAIVIICPSVWAMNSALSMNDRSVLFLGLFDNAIAFGSWGMALGILLYQPYERFRKMKIGNIGKKWLTVIHVLFAGWLFYITIVGFDGLYASAASDGGRINSEMYVNIIVAITLAFAVANQDYLTEKIFNRPIFGKLGEFALYYFIVHIHVINVVLGLVGGENVTTSGQYYMWLIIVNIICIILGLIAQQFCKKVISPLLKKLDNNIQRCTQEGIAEGIQ</sequence>
<feature type="transmembrane region" description="Helical" evidence="1">
    <location>
        <begin position="20"/>
        <end position="40"/>
    </location>
</feature>
<feature type="transmembrane region" description="Helical" evidence="1">
    <location>
        <begin position="228"/>
        <end position="251"/>
    </location>
</feature>
<dbReference type="Pfam" id="PF01757">
    <property type="entry name" value="Acyl_transf_3"/>
    <property type="match status" value="1"/>
</dbReference>
<proteinExistence type="predicted"/>
<keyword evidence="4" id="KW-1185">Reference proteome</keyword>
<feature type="transmembrane region" description="Helical" evidence="1">
    <location>
        <begin position="344"/>
        <end position="362"/>
    </location>
</feature>
<feature type="transmembrane region" description="Helical" evidence="1">
    <location>
        <begin position="98"/>
        <end position="118"/>
    </location>
</feature>
<evidence type="ECO:0000256" key="1">
    <source>
        <dbReference type="SAM" id="Phobius"/>
    </source>
</evidence>
<dbReference type="GO" id="GO:0016747">
    <property type="term" value="F:acyltransferase activity, transferring groups other than amino-acyl groups"/>
    <property type="evidence" value="ECO:0007669"/>
    <property type="project" value="InterPro"/>
</dbReference>
<evidence type="ECO:0000259" key="2">
    <source>
        <dbReference type="Pfam" id="PF01757"/>
    </source>
</evidence>
<evidence type="ECO:0000313" key="4">
    <source>
        <dbReference type="Proteomes" id="UP000247612"/>
    </source>
</evidence>
<reference evidence="3 4" key="1">
    <citation type="submission" date="2018-05" db="EMBL/GenBank/DDBJ databases">
        <title>Genomic Encyclopedia of Type Strains, Phase IV (KMG-IV): sequencing the most valuable type-strain genomes for metagenomic binning, comparative biology and taxonomic classification.</title>
        <authorList>
            <person name="Goeker M."/>
        </authorList>
    </citation>
    <scope>NUCLEOTIDE SEQUENCE [LARGE SCALE GENOMIC DNA]</scope>
    <source>
        <strain evidence="3 4">JC118</strain>
    </source>
</reference>
<dbReference type="InterPro" id="IPR002656">
    <property type="entry name" value="Acyl_transf_3_dom"/>
</dbReference>
<keyword evidence="1" id="KW-0472">Membrane</keyword>
<feature type="transmembrane region" description="Helical" evidence="1">
    <location>
        <begin position="374"/>
        <end position="395"/>
    </location>
</feature>
<dbReference type="Proteomes" id="UP000247612">
    <property type="component" value="Unassembled WGS sequence"/>
</dbReference>
<protein>
    <submittedName>
        <fullName evidence="3">Peptidoglycan/LPS O-acetylase OafA/YrhL</fullName>
    </submittedName>
</protein>
<keyword evidence="1" id="KW-0812">Transmembrane</keyword>
<dbReference type="EMBL" id="QJKH01000004">
    <property type="protein sequence ID" value="PXX80133.1"/>
    <property type="molecule type" value="Genomic_DNA"/>
</dbReference>
<dbReference type="AlphaFoldDB" id="A0A318L3U9"/>
<evidence type="ECO:0000313" key="3">
    <source>
        <dbReference type="EMBL" id="PXX80133.1"/>
    </source>
</evidence>
<feature type="transmembrane region" description="Helical" evidence="1">
    <location>
        <begin position="272"/>
        <end position="295"/>
    </location>
</feature>
<gene>
    <name evidence="3" type="ORF">DES51_104138</name>
</gene>
<organism evidence="3 4">
    <name type="scientific">Dielma fastidiosa</name>
    <dbReference type="NCBI Taxonomy" id="1034346"/>
    <lineage>
        <taxon>Bacteria</taxon>
        <taxon>Bacillati</taxon>
        <taxon>Bacillota</taxon>
        <taxon>Erysipelotrichia</taxon>
        <taxon>Erysipelotrichales</taxon>
        <taxon>Erysipelotrichaceae</taxon>
        <taxon>Dielma</taxon>
    </lineage>
</organism>
<feature type="domain" description="Acyltransferase 3" evidence="2">
    <location>
        <begin position="12"/>
        <end position="386"/>
    </location>
</feature>
<feature type="transmembrane region" description="Helical" evidence="1">
    <location>
        <begin position="174"/>
        <end position="191"/>
    </location>
</feature>
<feature type="transmembrane region" description="Helical" evidence="1">
    <location>
        <begin position="46"/>
        <end position="67"/>
    </location>
</feature>
<feature type="transmembrane region" description="Helical" evidence="1">
    <location>
        <begin position="307"/>
        <end position="323"/>
    </location>
</feature>
<dbReference type="RefSeq" id="WP_022937936.1">
    <property type="nucleotide sequence ID" value="NZ_CABKRQ010000004.1"/>
</dbReference>
<feature type="transmembrane region" description="Helical" evidence="1">
    <location>
        <begin position="198"/>
        <end position="216"/>
    </location>
</feature>
<comment type="caution">
    <text evidence="3">The sequence shown here is derived from an EMBL/GenBank/DDBJ whole genome shotgun (WGS) entry which is preliminary data.</text>
</comment>
<name>A0A318L3U9_9FIRM</name>
<keyword evidence="1" id="KW-1133">Transmembrane helix</keyword>
<accession>A0A318L3U9</accession>